<dbReference type="PANTHER" id="PTHR31279">
    <property type="entry name" value="PROTEIN EXORDIUM-LIKE 5"/>
    <property type="match status" value="1"/>
</dbReference>
<reference evidence="7 8" key="1">
    <citation type="journal article" date="2024" name="G3 (Bethesda)">
        <title>Genome assembly of Hibiscus sabdariffa L. provides insights into metabolisms of medicinal natural products.</title>
        <authorList>
            <person name="Kim T."/>
        </authorList>
    </citation>
    <scope>NUCLEOTIDE SEQUENCE [LARGE SCALE GENOMIC DNA]</scope>
    <source>
        <strain evidence="7">TK-2024</strain>
        <tissue evidence="7">Old leaves</tissue>
    </source>
</reference>
<evidence type="ECO:0000256" key="1">
    <source>
        <dbReference type="ARBA" id="ARBA00004271"/>
    </source>
</evidence>
<feature type="chain" id="PRO_5045790972" evidence="6">
    <location>
        <begin position="19"/>
        <end position="316"/>
    </location>
</feature>
<dbReference type="EMBL" id="JBBPBN010000022">
    <property type="protein sequence ID" value="KAK9012628.1"/>
    <property type="molecule type" value="Genomic_DNA"/>
</dbReference>
<gene>
    <name evidence="7" type="ORF">V6N11_040670</name>
</gene>
<comment type="subcellular location">
    <subcellularLocation>
        <location evidence="1">Secreted</location>
        <location evidence="1">Extracellular space</location>
        <location evidence="1">Apoplast</location>
    </subcellularLocation>
</comment>
<dbReference type="PANTHER" id="PTHR31279:SF13">
    <property type="entry name" value="PROTEIN EXORDIUM-LIKE 6"/>
    <property type="match status" value="1"/>
</dbReference>
<name>A0ABR2RI76_9ROSI</name>
<dbReference type="Pfam" id="PF04674">
    <property type="entry name" value="Phi_1"/>
    <property type="match status" value="1"/>
</dbReference>
<keyword evidence="2" id="KW-0052">Apoplast</keyword>
<sequence length="316" mass="33714">MIIYLLLLLSLAPSFSHGVNFDPFTDKTKITYHGGPILTGQVNLMLIWYGDDNDNVVKNLIRNFIKSLNKKRKSSTDKGLPQVATWWKMVESYQSLVPGAKRGGEPPKIKVVAEKQKSTSPKYGKVLTTQIIIPNLIESVTHGDPKLIPVIVPAKDVTVQGLCAGKCADKGIVENGTAYIVVGNPETECPEACGWPFVEADSGPKGPVLKPPNGHIAGDAMVAAFAGALVDTVLSPQNSGFFGGNEFEPIGPATVCRGIYGEAAAPGDPGKVLYDPKKGGNYNAVGKEGKKFLIPAIWNPETKSCWTPMMKGGPAV</sequence>
<evidence type="ECO:0000256" key="4">
    <source>
        <dbReference type="ARBA" id="ARBA00022729"/>
    </source>
</evidence>
<proteinExistence type="inferred from homology"/>
<keyword evidence="3" id="KW-0964">Secreted</keyword>
<evidence type="ECO:0000256" key="5">
    <source>
        <dbReference type="ARBA" id="ARBA00023591"/>
    </source>
</evidence>
<evidence type="ECO:0000313" key="7">
    <source>
        <dbReference type="EMBL" id="KAK9012628.1"/>
    </source>
</evidence>
<organism evidence="7 8">
    <name type="scientific">Hibiscus sabdariffa</name>
    <name type="common">roselle</name>
    <dbReference type="NCBI Taxonomy" id="183260"/>
    <lineage>
        <taxon>Eukaryota</taxon>
        <taxon>Viridiplantae</taxon>
        <taxon>Streptophyta</taxon>
        <taxon>Embryophyta</taxon>
        <taxon>Tracheophyta</taxon>
        <taxon>Spermatophyta</taxon>
        <taxon>Magnoliopsida</taxon>
        <taxon>eudicotyledons</taxon>
        <taxon>Gunneridae</taxon>
        <taxon>Pentapetalae</taxon>
        <taxon>rosids</taxon>
        <taxon>malvids</taxon>
        <taxon>Malvales</taxon>
        <taxon>Malvaceae</taxon>
        <taxon>Malvoideae</taxon>
        <taxon>Hibiscus</taxon>
    </lineage>
</organism>
<protein>
    <submittedName>
        <fullName evidence="7">Uncharacterized protein</fullName>
    </submittedName>
</protein>
<evidence type="ECO:0000256" key="2">
    <source>
        <dbReference type="ARBA" id="ARBA00022523"/>
    </source>
</evidence>
<evidence type="ECO:0000313" key="8">
    <source>
        <dbReference type="Proteomes" id="UP001396334"/>
    </source>
</evidence>
<evidence type="ECO:0000256" key="3">
    <source>
        <dbReference type="ARBA" id="ARBA00022525"/>
    </source>
</evidence>
<feature type="signal peptide" evidence="6">
    <location>
        <begin position="1"/>
        <end position="18"/>
    </location>
</feature>
<comment type="caution">
    <text evidence="7">The sequence shown here is derived from an EMBL/GenBank/DDBJ whole genome shotgun (WGS) entry which is preliminary data.</text>
</comment>
<comment type="similarity">
    <text evidence="5">Belongs to the EXORDIUM family.</text>
</comment>
<dbReference type="Proteomes" id="UP001396334">
    <property type="component" value="Unassembled WGS sequence"/>
</dbReference>
<keyword evidence="4 6" id="KW-0732">Signal</keyword>
<dbReference type="InterPro" id="IPR006766">
    <property type="entry name" value="EXORDIUM-like"/>
</dbReference>
<evidence type="ECO:0000256" key="6">
    <source>
        <dbReference type="SAM" id="SignalP"/>
    </source>
</evidence>
<keyword evidence="8" id="KW-1185">Reference proteome</keyword>
<accession>A0ABR2RI76</accession>